<sequence>MSASRQGMSFEEMEHVVAQRVANAIEAIAIYESKICMAHDSMNQVVREEATIGKNVSNKRKWGSDHGRDSEQQQSKRIEVVRAHATRVGNKKAYAGNLSTLTRNLIATEPTRLQDAIRIANHLMNQKLKGYAVKDAENKRRVDNNPRDNRVQQPPFKRKNMARAYTVGNNKNKGYVNIYHFRISAKLHPPHVHCPRHTKRYCLELENVNGDGEARQNLDIVMAFKNLWKAFGGNNIDLGSFGEETEKTTDLYQNLLKIMLTERGDGVASIKRCRQDL</sequence>
<proteinExistence type="predicted"/>
<reference evidence="2" key="2">
    <citation type="submission" date="2022-01" db="EMBL/GenBank/DDBJ databases">
        <authorList>
            <person name="Yamashiro T."/>
            <person name="Shiraishi A."/>
            <person name="Satake H."/>
            <person name="Nakayama K."/>
        </authorList>
    </citation>
    <scope>NUCLEOTIDE SEQUENCE</scope>
</reference>
<dbReference type="EMBL" id="BQNB010009323">
    <property type="protein sequence ID" value="GJS61886.1"/>
    <property type="molecule type" value="Genomic_DNA"/>
</dbReference>
<evidence type="ECO:0000313" key="3">
    <source>
        <dbReference type="Proteomes" id="UP001151760"/>
    </source>
</evidence>
<evidence type="ECO:0000256" key="1">
    <source>
        <dbReference type="SAM" id="MobiDB-lite"/>
    </source>
</evidence>
<name>A0ABQ4X9E5_9ASTR</name>
<feature type="compositionally biased region" description="Basic and acidic residues" evidence="1">
    <location>
        <begin position="62"/>
        <end position="76"/>
    </location>
</feature>
<evidence type="ECO:0000313" key="2">
    <source>
        <dbReference type="EMBL" id="GJS61886.1"/>
    </source>
</evidence>
<comment type="caution">
    <text evidence="2">The sequence shown here is derived from an EMBL/GenBank/DDBJ whole genome shotgun (WGS) entry which is preliminary data.</text>
</comment>
<reference evidence="2" key="1">
    <citation type="journal article" date="2022" name="Int. J. Mol. Sci.">
        <title>Draft Genome of Tanacetum Coccineum: Genomic Comparison of Closely Related Tanacetum-Family Plants.</title>
        <authorList>
            <person name="Yamashiro T."/>
            <person name="Shiraishi A."/>
            <person name="Nakayama K."/>
            <person name="Satake H."/>
        </authorList>
    </citation>
    <scope>NUCLEOTIDE SEQUENCE</scope>
</reference>
<organism evidence="2 3">
    <name type="scientific">Tanacetum coccineum</name>
    <dbReference type="NCBI Taxonomy" id="301880"/>
    <lineage>
        <taxon>Eukaryota</taxon>
        <taxon>Viridiplantae</taxon>
        <taxon>Streptophyta</taxon>
        <taxon>Embryophyta</taxon>
        <taxon>Tracheophyta</taxon>
        <taxon>Spermatophyta</taxon>
        <taxon>Magnoliopsida</taxon>
        <taxon>eudicotyledons</taxon>
        <taxon>Gunneridae</taxon>
        <taxon>Pentapetalae</taxon>
        <taxon>asterids</taxon>
        <taxon>campanulids</taxon>
        <taxon>Asterales</taxon>
        <taxon>Asteraceae</taxon>
        <taxon>Asteroideae</taxon>
        <taxon>Anthemideae</taxon>
        <taxon>Anthemidinae</taxon>
        <taxon>Tanacetum</taxon>
    </lineage>
</organism>
<keyword evidence="3" id="KW-1185">Reference proteome</keyword>
<protein>
    <submittedName>
        <fullName evidence="2">Uncharacterized protein</fullName>
    </submittedName>
</protein>
<accession>A0ABQ4X9E5</accession>
<dbReference type="Proteomes" id="UP001151760">
    <property type="component" value="Unassembled WGS sequence"/>
</dbReference>
<gene>
    <name evidence="2" type="ORF">Tco_0656670</name>
</gene>
<feature type="region of interest" description="Disordered" evidence="1">
    <location>
        <begin position="57"/>
        <end position="76"/>
    </location>
</feature>